<keyword evidence="3" id="KW-1185">Reference proteome</keyword>
<reference evidence="2 3" key="1">
    <citation type="submission" date="2020-03" db="EMBL/GenBank/DDBJ databases">
        <title>Whole genome sequencing of clinical and environmental type strains of Ochrobactrum.</title>
        <authorList>
            <person name="Dharne M."/>
        </authorList>
    </citation>
    <scope>NUCLEOTIDE SEQUENCE [LARGE SCALE GENOMIC DNA]</scope>
    <source>
        <strain evidence="2 3">CIP 109452</strain>
    </source>
</reference>
<dbReference type="Proteomes" id="UP000704467">
    <property type="component" value="Unassembled WGS sequence"/>
</dbReference>
<protein>
    <submittedName>
        <fullName evidence="2">Uncharacterized protein</fullName>
    </submittedName>
</protein>
<proteinExistence type="predicted"/>
<evidence type="ECO:0000313" key="3">
    <source>
        <dbReference type="Proteomes" id="UP000704467"/>
    </source>
</evidence>
<accession>A0ABX1DPN5</accession>
<sequence>MAKQDITFANCDSTWQKRVMTAVLAAADTRPAPAATDTGLVTYEPYIETACSSDDYYETARMKRSSAGKYVTRSQAEELLAAKDRLISDQAEQLQSASLVIDDLQTDNAAKGARVKAETELREDHQQRNKELEAKLAVAEKALEPFSKFAGAVFERNFNNTDVIFEISASDGGVLELKGKDFFEARAALGGKPS</sequence>
<dbReference type="EMBL" id="JAAVLN010000002">
    <property type="protein sequence ID" value="NKC04466.1"/>
    <property type="molecule type" value="Genomic_DNA"/>
</dbReference>
<keyword evidence="1" id="KW-0175">Coiled coil</keyword>
<gene>
    <name evidence="2" type="ORF">HED55_18225</name>
</gene>
<evidence type="ECO:0000256" key="1">
    <source>
        <dbReference type="SAM" id="Coils"/>
    </source>
</evidence>
<name>A0ABX1DPN5_9HYPH</name>
<evidence type="ECO:0000313" key="2">
    <source>
        <dbReference type="EMBL" id="NKC04466.1"/>
    </source>
</evidence>
<feature type="coiled-coil region" evidence="1">
    <location>
        <begin position="115"/>
        <end position="142"/>
    </location>
</feature>
<organism evidence="2 3">
    <name type="scientific">Brucella haematophila</name>
    <dbReference type="NCBI Taxonomy" id="419474"/>
    <lineage>
        <taxon>Bacteria</taxon>
        <taxon>Pseudomonadati</taxon>
        <taxon>Pseudomonadota</taxon>
        <taxon>Alphaproteobacteria</taxon>
        <taxon>Hyphomicrobiales</taxon>
        <taxon>Brucellaceae</taxon>
        <taxon>Brucella/Ochrobactrum group</taxon>
        <taxon>Brucella</taxon>
    </lineage>
</organism>
<comment type="caution">
    <text evidence="2">The sequence shown here is derived from an EMBL/GenBank/DDBJ whole genome shotgun (WGS) entry which is preliminary data.</text>
</comment>